<dbReference type="PROSITE" id="PS50949">
    <property type="entry name" value="HTH_GNTR"/>
    <property type="match status" value="1"/>
</dbReference>
<reference evidence="6 7" key="1">
    <citation type="submission" date="2024-03" db="EMBL/GenBank/DDBJ databases">
        <title>Novel species of the genus Variovorax.</title>
        <authorList>
            <person name="Liu Q."/>
            <person name="Xin Y.-H."/>
        </authorList>
    </citation>
    <scope>NUCLEOTIDE SEQUENCE [LARGE SCALE GENOMIC DNA]</scope>
    <source>
        <strain evidence="6 7">KACC 18501</strain>
    </source>
</reference>
<organism evidence="6 7">
    <name type="scientific">Variovorax humicola</name>
    <dbReference type="NCBI Taxonomy" id="1769758"/>
    <lineage>
        <taxon>Bacteria</taxon>
        <taxon>Pseudomonadati</taxon>
        <taxon>Pseudomonadota</taxon>
        <taxon>Betaproteobacteria</taxon>
        <taxon>Burkholderiales</taxon>
        <taxon>Comamonadaceae</taxon>
        <taxon>Variovorax</taxon>
    </lineage>
</organism>
<evidence type="ECO:0000256" key="1">
    <source>
        <dbReference type="ARBA" id="ARBA00023015"/>
    </source>
</evidence>
<keyword evidence="3" id="KW-0804">Transcription</keyword>
<dbReference type="PANTHER" id="PTHR43537:SF24">
    <property type="entry name" value="GLUCONATE OPERON TRANSCRIPTIONAL REPRESSOR"/>
    <property type="match status" value="1"/>
</dbReference>
<keyword evidence="7" id="KW-1185">Reference proteome</keyword>
<evidence type="ECO:0000313" key="7">
    <source>
        <dbReference type="Proteomes" id="UP001363010"/>
    </source>
</evidence>
<dbReference type="InterPro" id="IPR036388">
    <property type="entry name" value="WH-like_DNA-bd_sf"/>
</dbReference>
<dbReference type="PANTHER" id="PTHR43537">
    <property type="entry name" value="TRANSCRIPTIONAL REGULATOR, GNTR FAMILY"/>
    <property type="match status" value="1"/>
</dbReference>
<dbReference type="SMART" id="SM00345">
    <property type="entry name" value="HTH_GNTR"/>
    <property type="match status" value="1"/>
</dbReference>
<dbReference type="InterPro" id="IPR036390">
    <property type="entry name" value="WH_DNA-bd_sf"/>
</dbReference>
<evidence type="ECO:0000259" key="5">
    <source>
        <dbReference type="PROSITE" id="PS50949"/>
    </source>
</evidence>
<feature type="region of interest" description="Disordered" evidence="4">
    <location>
        <begin position="197"/>
        <end position="239"/>
    </location>
</feature>
<dbReference type="SUPFAM" id="SSF48008">
    <property type="entry name" value="GntR ligand-binding domain-like"/>
    <property type="match status" value="1"/>
</dbReference>
<evidence type="ECO:0000256" key="4">
    <source>
        <dbReference type="SAM" id="MobiDB-lite"/>
    </source>
</evidence>
<feature type="domain" description="HTH gntR-type" evidence="5">
    <location>
        <begin position="1"/>
        <end position="68"/>
    </location>
</feature>
<proteinExistence type="predicted"/>
<dbReference type="RefSeq" id="WP_340362816.1">
    <property type="nucleotide sequence ID" value="NZ_JBBKZV010000002.1"/>
</dbReference>
<evidence type="ECO:0000313" key="6">
    <source>
        <dbReference type="EMBL" id="MEJ8821352.1"/>
    </source>
</evidence>
<dbReference type="InterPro" id="IPR008920">
    <property type="entry name" value="TF_FadR/GntR_C"/>
</dbReference>
<dbReference type="Proteomes" id="UP001363010">
    <property type="component" value="Unassembled WGS sequence"/>
</dbReference>
<keyword evidence="1" id="KW-0805">Transcription regulation</keyword>
<dbReference type="Pfam" id="PF07729">
    <property type="entry name" value="FCD"/>
    <property type="match status" value="1"/>
</dbReference>
<gene>
    <name evidence="6" type="ORF">WKW80_04780</name>
</gene>
<accession>A0ABU8VUD6</accession>
<dbReference type="Gene3D" id="1.10.10.10">
    <property type="entry name" value="Winged helix-like DNA-binding domain superfamily/Winged helix DNA-binding domain"/>
    <property type="match status" value="1"/>
</dbReference>
<dbReference type="Pfam" id="PF00392">
    <property type="entry name" value="GntR"/>
    <property type="match status" value="1"/>
</dbReference>
<comment type="caution">
    <text evidence="6">The sequence shown here is derived from an EMBL/GenBank/DDBJ whole genome shotgun (WGS) entry which is preliminary data.</text>
</comment>
<keyword evidence="2" id="KW-0238">DNA-binding</keyword>
<dbReference type="Gene3D" id="1.20.120.530">
    <property type="entry name" value="GntR ligand-binding domain-like"/>
    <property type="match status" value="1"/>
</dbReference>
<dbReference type="EMBL" id="JBBKZV010000002">
    <property type="protein sequence ID" value="MEJ8821352.1"/>
    <property type="molecule type" value="Genomic_DNA"/>
</dbReference>
<evidence type="ECO:0000256" key="2">
    <source>
        <dbReference type="ARBA" id="ARBA00023125"/>
    </source>
</evidence>
<evidence type="ECO:0000256" key="3">
    <source>
        <dbReference type="ARBA" id="ARBA00023163"/>
    </source>
</evidence>
<dbReference type="SMART" id="SM00895">
    <property type="entry name" value="FCD"/>
    <property type="match status" value="1"/>
</dbReference>
<dbReference type="SUPFAM" id="SSF46785">
    <property type="entry name" value="Winged helix' DNA-binding domain"/>
    <property type="match status" value="1"/>
</dbReference>
<dbReference type="InterPro" id="IPR011711">
    <property type="entry name" value="GntR_C"/>
</dbReference>
<sequence length="239" mass="26102">MSLPEQIAERIFAAIANGEYAPGDRIREEMLAEQFEVSRGPVREALRILEKDSVVRILPNRGAHVTQLSVKEVADIFEIRSKLVGAMVRSLGRPDDKLIAHIEGRVSELEALARDPGAGDDYLAVTYQLARVLAQSSGNERLAEILGSLARQTRRYSKLGLATAARRKESARLWRAMVDAMKAGDLESAAAATEEMIDASAREAARQLQPRKAAARRSNPEETPAAPAAGTQHPQDTLQ</sequence>
<protein>
    <submittedName>
        <fullName evidence="6">GntR family transcriptional regulator</fullName>
    </submittedName>
</protein>
<name>A0ABU8VUD6_9BURK</name>
<dbReference type="InterPro" id="IPR000524">
    <property type="entry name" value="Tscrpt_reg_HTH_GntR"/>
</dbReference>
<dbReference type="CDD" id="cd07377">
    <property type="entry name" value="WHTH_GntR"/>
    <property type="match status" value="1"/>
</dbReference>